<dbReference type="Proteomes" id="UP000621799">
    <property type="component" value="Unassembled WGS sequence"/>
</dbReference>
<organism evidence="1 2">
    <name type="scientific">Zarconia navalis LEGE 11467</name>
    <dbReference type="NCBI Taxonomy" id="1828826"/>
    <lineage>
        <taxon>Bacteria</taxon>
        <taxon>Bacillati</taxon>
        <taxon>Cyanobacteriota</taxon>
        <taxon>Cyanophyceae</taxon>
        <taxon>Oscillatoriophycideae</taxon>
        <taxon>Oscillatoriales</taxon>
        <taxon>Oscillatoriales incertae sedis</taxon>
        <taxon>Zarconia</taxon>
        <taxon>Zarconia navalis</taxon>
    </lineage>
</organism>
<name>A0A928VY65_9CYAN</name>
<comment type="caution">
    <text evidence="1">The sequence shown here is derived from an EMBL/GenBank/DDBJ whole genome shotgun (WGS) entry which is preliminary data.</text>
</comment>
<reference evidence="1" key="1">
    <citation type="submission" date="2020-10" db="EMBL/GenBank/DDBJ databases">
        <authorList>
            <person name="Castelo-Branco R."/>
            <person name="Eusebio N."/>
            <person name="Adriana R."/>
            <person name="Vieira A."/>
            <person name="Brugerolle De Fraissinette N."/>
            <person name="Rezende De Castro R."/>
            <person name="Schneider M.P."/>
            <person name="Vasconcelos V."/>
            <person name="Leao P.N."/>
        </authorList>
    </citation>
    <scope>NUCLEOTIDE SEQUENCE</scope>
    <source>
        <strain evidence="1">LEGE 11467</strain>
    </source>
</reference>
<protein>
    <submittedName>
        <fullName evidence="1">Uncharacterized protein</fullName>
    </submittedName>
</protein>
<dbReference type="EMBL" id="JADEXN010000135">
    <property type="protein sequence ID" value="MBE9040952.1"/>
    <property type="molecule type" value="Genomic_DNA"/>
</dbReference>
<dbReference type="AlphaFoldDB" id="A0A928VY65"/>
<gene>
    <name evidence="1" type="ORF">IQ235_09185</name>
</gene>
<proteinExistence type="predicted"/>
<dbReference type="RefSeq" id="WP_264321184.1">
    <property type="nucleotide sequence ID" value="NZ_JADEXN010000135.1"/>
</dbReference>
<accession>A0A928VY65</accession>
<sequence>MNKNRKQLIQQAAANHRATLRKSLEHRLELARASGNEKLIRLLEQEANYLG</sequence>
<keyword evidence="2" id="KW-1185">Reference proteome</keyword>
<evidence type="ECO:0000313" key="2">
    <source>
        <dbReference type="Proteomes" id="UP000621799"/>
    </source>
</evidence>
<evidence type="ECO:0000313" key="1">
    <source>
        <dbReference type="EMBL" id="MBE9040952.1"/>
    </source>
</evidence>